<comment type="similarity">
    <text evidence="4">Belongs to the cyclic nucleotide phosphodiesterase class-III family.</text>
</comment>
<feature type="domain" description="Calcineurin-like phosphoesterase" evidence="5">
    <location>
        <begin position="4"/>
        <end position="189"/>
    </location>
</feature>
<dbReference type="InterPro" id="IPR050884">
    <property type="entry name" value="CNP_phosphodiesterase-III"/>
</dbReference>
<accession>A0ABW3G5A5</accession>
<organism evidence="6 7">
    <name type="scientific">Williamsia deligens</name>
    <dbReference type="NCBI Taxonomy" id="321325"/>
    <lineage>
        <taxon>Bacteria</taxon>
        <taxon>Bacillati</taxon>
        <taxon>Actinomycetota</taxon>
        <taxon>Actinomycetes</taxon>
        <taxon>Mycobacteriales</taxon>
        <taxon>Nocardiaceae</taxon>
        <taxon>Williamsia</taxon>
    </lineage>
</organism>
<dbReference type="InterPro" id="IPR029052">
    <property type="entry name" value="Metallo-depent_PP-like"/>
</dbReference>
<keyword evidence="3" id="KW-0408">Iron</keyword>
<gene>
    <name evidence="6" type="ORF">ACFQ04_07745</name>
</gene>
<dbReference type="InterPro" id="IPR004843">
    <property type="entry name" value="Calcineurin-like_PHP"/>
</dbReference>
<comment type="caution">
    <text evidence="6">The sequence shown here is derived from an EMBL/GenBank/DDBJ whole genome shotgun (WGS) entry which is preliminary data.</text>
</comment>
<dbReference type="Pfam" id="PF00149">
    <property type="entry name" value="Metallophos"/>
    <property type="match status" value="1"/>
</dbReference>
<dbReference type="Proteomes" id="UP001597068">
    <property type="component" value="Unassembled WGS sequence"/>
</dbReference>
<sequence length="246" mass="26477">MTVVAHISDLHFTGDPARRDRIRRVIDHVNARADGIDVLVVTGDITDSGTPAQYAEAAETLGAAAVPTLVIPGNHDRRAEFSHALLRTERTDLPLNRSAVIGDVLYLMCDSTIPGRDDGWMSDASIAWMEGEIDAVDASTPVVVSFHHPPATLLMPFMDSIRQIGEDRVAEMTARHPNVVGFLCGHAHTGAVTTFAGRPLVIAPGVSATLKLSFEGEGIVDESQPAGLTFHQLDGFRLISHFRSVV</sequence>
<dbReference type="EMBL" id="JBHTIL010000001">
    <property type="protein sequence ID" value="MFD0925630.1"/>
    <property type="molecule type" value="Genomic_DNA"/>
</dbReference>
<evidence type="ECO:0000313" key="7">
    <source>
        <dbReference type="Proteomes" id="UP001597068"/>
    </source>
</evidence>
<dbReference type="PANTHER" id="PTHR42988:SF2">
    <property type="entry name" value="CYCLIC NUCLEOTIDE PHOSPHODIESTERASE CBUA0032-RELATED"/>
    <property type="match status" value="1"/>
</dbReference>
<name>A0ABW3G5A5_9NOCA</name>
<evidence type="ECO:0000313" key="6">
    <source>
        <dbReference type="EMBL" id="MFD0925630.1"/>
    </source>
</evidence>
<evidence type="ECO:0000256" key="3">
    <source>
        <dbReference type="ARBA" id="ARBA00023004"/>
    </source>
</evidence>
<proteinExistence type="inferred from homology"/>
<evidence type="ECO:0000256" key="1">
    <source>
        <dbReference type="ARBA" id="ARBA00022723"/>
    </source>
</evidence>
<reference evidence="7" key="1">
    <citation type="journal article" date="2019" name="Int. J. Syst. Evol. Microbiol.">
        <title>The Global Catalogue of Microorganisms (GCM) 10K type strain sequencing project: providing services to taxonomists for standard genome sequencing and annotation.</title>
        <authorList>
            <consortium name="The Broad Institute Genomics Platform"/>
            <consortium name="The Broad Institute Genome Sequencing Center for Infectious Disease"/>
            <person name="Wu L."/>
            <person name="Ma J."/>
        </authorList>
    </citation>
    <scope>NUCLEOTIDE SEQUENCE [LARGE SCALE GENOMIC DNA]</scope>
    <source>
        <strain evidence="7">CCUG 50873</strain>
    </source>
</reference>
<protein>
    <submittedName>
        <fullName evidence="6">Metallophosphoesterase</fullName>
    </submittedName>
</protein>
<evidence type="ECO:0000256" key="2">
    <source>
        <dbReference type="ARBA" id="ARBA00022801"/>
    </source>
</evidence>
<dbReference type="RefSeq" id="WP_253646434.1">
    <property type="nucleotide sequence ID" value="NZ_BAAAMO010000002.1"/>
</dbReference>
<keyword evidence="7" id="KW-1185">Reference proteome</keyword>
<keyword evidence="1" id="KW-0479">Metal-binding</keyword>
<evidence type="ECO:0000256" key="4">
    <source>
        <dbReference type="ARBA" id="ARBA00025742"/>
    </source>
</evidence>
<evidence type="ECO:0000259" key="5">
    <source>
        <dbReference type="Pfam" id="PF00149"/>
    </source>
</evidence>
<keyword evidence="2" id="KW-0378">Hydrolase</keyword>
<dbReference type="PANTHER" id="PTHR42988">
    <property type="entry name" value="PHOSPHOHYDROLASE"/>
    <property type="match status" value="1"/>
</dbReference>
<dbReference type="SUPFAM" id="SSF56300">
    <property type="entry name" value="Metallo-dependent phosphatases"/>
    <property type="match status" value="1"/>
</dbReference>
<dbReference type="Gene3D" id="3.60.21.10">
    <property type="match status" value="1"/>
</dbReference>